<dbReference type="Proteomes" id="UP001159405">
    <property type="component" value="Unassembled WGS sequence"/>
</dbReference>
<evidence type="ECO:0000256" key="9">
    <source>
        <dbReference type="SAM" id="Phobius"/>
    </source>
</evidence>
<comment type="similarity">
    <text evidence="8">Belongs to the G-protein coupled receptor 1 family.</text>
</comment>
<evidence type="ECO:0000256" key="7">
    <source>
        <dbReference type="ARBA" id="ARBA00023224"/>
    </source>
</evidence>
<dbReference type="EMBL" id="CALNXK010000004">
    <property type="protein sequence ID" value="CAH3036278.1"/>
    <property type="molecule type" value="Genomic_DNA"/>
</dbReference>
<keyword evidence="12" id="KW-1185">Reference proteome</keyword>
<dbReference type="SUPFAM" id="SSF81321">
    <property type="entry name" value="Family A G protein-coupled receptor-like"/>
    <property type="match status" value="1"/>
</dbReference>
<accession>A0ABN8MZ42</accession>
<feature type="transmembrane region" description="Helical" evidence="9">
    <location>
        <begin position="12"/>
        <end position="39"/>
    </location>
</feature>
<proteinExistence type="inferred from homology"/>
<feature type="transmembrane region" description="Helical" evidence="9">
    <location>
        <begin position="132"/>
        <end position="152"/>
    </location>
</feature>
<dbReference type="InterPro" id="IPR050125">
    <property type="entry name" value="GPCR_opsins"/>
</dbReference>
<reference evidence="11 12" key="1">
    <citation type="submission" date="2022-05" db="EMBL/GenBank/DDBJ databases">
        <authorList>
            <consortium name="Genoscope - CEA"/>
            <person name="William W."/>
        </authorList>
    </citation>
    <scope>NUCLEOTIDE SEQUENCE [LARGE SCALE GENOMIC DNA]</scope>
</reference>
<evidence type="ECO:0000256" key="5">
    <source>
        <dbReference type="ARBA" id="ARBA00023136"/>
    </source>
</evidence>
<keyword evidence="2 8" id="KW-0812">Transmembrane</keyword>
<keyword evidence="6 8" id="KW-0675">Receptor</keyword>
<dbReference type="InterPro" id="IPR000276">
    <property type="entry name" value="GPCR_Rhodpsn"/>
</dbReference>
<evidence type="ECO:0000256" key="3">
    <source>
        <dbReference type="ARBA" id="ARBA00022989"/>
    </source>
</evidence>
<feature type="domain" description="G-protein coupled receptors family 1 profile" evidence="10">
    <location>
        <begin position="31"/>
        <end position="282"/>
    </location>
</feature>
<dbReference type="PANTHER" id="PTHR24240">
    <property type="entry name" value="OPSIN"/>
    <property type="match status" value="1"/>
</dbReference>
<protein>
    <recommendedName>
        <fullName evidence="10">G-protein coupled receptors family 1 profile domain-containing protein</fullName>
    </recommendedName>
</protein>
<evidence type="ECO:0000256" key="8">
    <source>
        <dbReference type="RuleBase" id="RU000688"/>
    </source>
</evidence>
<evidence type="ECO:0000259" key="10">
    <source>
        <dbReference type="PROSITE" id="PS50262"/>
    </source>
</evidence>
<evidence type="ECO:0000256" key="6">
    <source>
        <dbReference type="ARBA" id="ARBA00023170"/>
    </source>
</evidence>
<keyword evidence="7 8" id="KW-0807">Transducer</keyword>
<dbReference type="InterPro" id="IPR017452">
    <property type="entry name" value="GPCR_Rhodpsn_7TM"/>
</dbReference>
<feature type="transmembrane region" description="Helical" evidence="9">
    <location>
        <begin position="262"/>
        <end position="285"/>
    </location>
</feature>
<gene>
    <name evidence="11" type="ORF">PLOB_00030882</name>
</gene>
<dbReference type="CDD" id="cd00637">
    <property type="entry name" value="7tm_classA_rhodopsin-like"/>
    <property type="match status" value="1"/>
</dbReference>
<feature type="transmembrane region" description="Helical" evidence="9">
    <location>
        <begin position="92"/>
        <end position="111"/>
    </location>
</feature>
<keyword evidence="4 8" id="KW-0297">G-protein coupled receptor</keyword>
<evidence type="ECO:0000256" key="2">
    <source>
        <dbReference type="ARBA" id="ARBA00022692"/>
    </source>
</evidence>
<feature type="transmembrane region" description="Helical" evidence="9">
    <location>
        <begin position="230"/>
        <end position="256"/>
    </location>
</feature>
<keyword evidence="5 9" id="KW-0472">Membrane</keyword>
<name>A0ABN8MZ42_9CNID</name>
<comment type="caution">
    <text evidence="11">The sequence shown here is derived from an EMBL/GenBank/DDBJ whole genome shotgun (WGS) entry which is preliminary data.</text>
</comment>
<evidence type="ECO:0000313" key="12">
    <source>
        <dbReference type="Proteomes" id="UP001159405"/>
    </source>
</evidence>
<dbReference type="PROSITE" id="PS00237">
    <property type="entry name" value="G_PROTEIN_RECEP_F1_1"/>
    <property type="match status" value="1"/>
</dbReference>
<sequence length="350" mass="38877">MTDVYVPPRSTALLVVESVASIALVILAIIGNFLILVALYRNPHLRNSTNIYIAALAVTDLLNACIPGTLFASTMVMGRLMFSLTACRLSGFLVHFLTYVSMATMTLTAVNRYFRVVKPQHFNKLFSHRRSLLMLGVLWLLIALLCLAPKVVGVGEFNFIPPMSICAYTFSSEGAKTAFTLIVVLILVMFCLSLVCFCYFHVSKTIREHNAVTLTSLCDVSVQEINLSKVLFVLVFAFALCWLPTFAVILIIRLVLKKAPHALAVVTPFLFQVSSAVNPFIYGALSPPFQREFRRLLMFQRGRMRSISDETPGNASESRVVGEVSMTSLGFRHEFLPQGDCVTNEKKVCV</sequence>
<dbReference type="PROSITE" id="PS50262">
    <property type="entry name" value="G_PROTEIN_RECEP_F1_2"/>
    <property type="match status" value="1"/>
</dbReference>
<evidence type="ECO:0000313" key="11">
    <source>
        <dbReference type="EMBL" id="CAH3036278.1"/>
    </source>
</evidence>
<feature type="transmembrane region" description="Helical" evidence="9">
    <location>
        <begin position="51"/>
        <end position="72"/>
    </location>
</feature>
<dbReference type="PRINTS" id="PR00237">
    <property type="entry name" value="GPCRRHODOPSN"/>
</dbReference>
<comment type="subcellular location">
    <subcellularLocation>
        <location evidence="1">Membrane</location>
        <topology evidence="1">Multi-pass membrane protein</topology>
    </subcellularLocation>
</comment>
<evidence type="ECO:0000256" key="4">
    <source>
        <dbReference type="ARBA" id="ARBA00023040"/>
    </source>
</evidence>
<organism evidence="11 12">
    <name type="scientific">Porites lobata</name>
    <dbReference type="NCBI Taxonomy" id="104759"/>
    <lineage>
        <taxon>Eukaryota</taxon>
        <taxon>Metazoa</taxon>
        <taxon>Cnidaria</taxon>
        <taxon>Anthozoa</taxon>
        <taxon>Hexacorallia</taxon>
        <taxon>Scleractinia</taxon>
        <taxon>Fungiina</taxon>
        <taxon>Poritidae</taxon>
        <taxon>Porites</taxon>
    </lineage>
</organism>
<dbReference type="Gene3D" id="1.20.1070.10">
    <property type="entry name" value="Rhodopsin 7-helix transmembrane proteins"/>
    <property type="match status" value="1"/>
</dbReference>
<evidence type="ECO:0000256" key="1">
    <source>
        <dbReference type="ARBA" id="ARBA00004141"/>
    </source>
</evidence>
<dbReference type="Pfam" id="PF00001">
    <property type="entry name" value="7tm_1"/>
    <property type="match status" value="1"/>
</dbReference>
<feature type="transmembrane region" description="Helical" evidence="9">
    <location>
        <begin position="178"/>
        <end position="200"/>
    </location>
</feature>
<dbReference type="SMART" id="SM01381">
    <property type="entry name" value="7TM_GPCR_Srsx"/>
    <property type="match status" value="1"/>
</dbReference>
<keyword evidence="3 9" id="KW-1133">Transmembrane helix</keyword>